<comment type="caution">
    <text evidence="2">The sequence shown here is derived from an EMBL/GenBank/DDBJ whole genome shotgun (WGS) entry which is preliminary data.</text>
</comment>
<keyword evidence="3" id="KW-1185">Reference proteome</keyword>
<sequence>MTYDDCGWHSDTTAALGLDSEAGATHIGMFYAWAVAHDLHSPTVLVWGEPEPVPRPELVALHDRTKTPGRYLLDHCCGELNEGDLNARGQAFAKAVYRQYLRAYESIPAIARYETTYHVPDTWETYDAVAVLLDEAWTEWQLHVG</sequence>
<dbReference type="EMBL" id="JBIRYO010000021">
    <property type="protein sequence ID" value="MFI2477015.1"/>
    <property type="molecule type" value="Genomic_DNA"/>
</dbReference>
<accession>A0ABW7X7M1</accession>
<organism evidence="2 3">
    <name type="scientific">Nocardia xishanensis</name>
    <dbReference type="NCBI Taxonomy" id="238964"/>
    <lineage>
        <taxon>Bacteria</taxon>
        <taxon>Bacillati</taxon>
        <taxon>Actinomycetota</taxon>
        <taxon>Actinomycetes</taxon>
        <taxon>Mycobacteriales</taxon>
        <taxon>Nocardiaceae</taxon>
        <taxon>Nocardia</taxon>
    </lineage>
</organism>
<gene>
    <name evidence="2" type="ORF">ACH49W_26835</name>
</gene>
<feature type="domain" description="DUF7832" evidence="1">
    <location>
        <begin position="3"/>
        <end position="119"/>
    </location>
</feature>
<name>A0ABW7X7M1_9NOCA</name>
<protein>
    <recommendedName>
        <fullName evidence="1">DUF7832 domain-containing protein</fullName>
    </recommendedName>
</protein>
<dbReference type="Proteomes" id="UP001611415">
    <property type="component" value="Unassembled WGS sequence"/>
</dbReference>
<reference evidence="2 3" key="1">
    <citation type="submission" date="2024-10" db="EMBL/GenBank/DDBJ databases">
        <title>The Natural Products Discovery Center: Release of the First 8490 Sequenced Strains for Exploring Actinobacteria Biosynthetic Diversity.</title>
        <authorList>
            <person name="Kalkreuter E."/>
            <person name="Kautsar S.A."/>
            <person name="Yang D."/>
            <person name="Bader C.D."/>
            <person name="Teijaro C.N."/>
            <person name="Fluegel L."/>
            <person name="Davis C.M."/>
            <person name="Simpson J.R."/>
            <person name="Lauterbach L."/>
            <person name="Steele A.D."/>
            <person name="Gui C."/>
            <person name="Meng S."/>
            <person name="Li G."/>
            <person name="Viehrig K."/>
            <person name="Ye F."/>
            <person name="Su P."/>
            <person name="Kiefer A.F."/>
            <person name="Nichols A."/>
            <person name="Cepeda A.J."/>
            <person name="Yan W."/>
            <person name="Fan B."/>
            <person name="Jiang Y."/>
            <person name="Adhikari A."/>
            <person name="Zheng C.-J."/>
            <person name="Schuster L."/>
            <person name="Cowan T.M."/>
            <person name="Smanski M.J."/>
            <person name="Chevrette M.G."/>
            <person name="De Carvalho L.P.S."/>
            <person name="Shen B."/>
        </authorList>
    </citation>
    <scope>NUCLEOTIDE SEQUENCE [LARGE SCALE GENOMIC DNA]</scope>
    <source>
        <strain evidence="2 3">NPDC019275</strain>
    </source>
</reference>
<dbReference type="Pfam" id="PF25191">
    <property type="entry name" value="DUF7832"/>
    <property type="match status" value="1"/>
</dbReference>
<dbReference type="InterPro" id="IPR057154">
    <property type="entry name" value="DUF7832"/>
</dbReference>
<dbReference type="RefSeq" id="WP_364818676.1">
    <property type="nucleotide sequence ID" value="NZ_JBFAYM010000001.1"/>
</dbReference>
<evidence type="ECO:0000259" key="1">
    <source>
        <dbReference type="Pfam" id="PF25191"/>
    </source>
</evidence>
<proteinExistence type="predicted"/>
<evidence type="ECO:0000313" key="3">
    <source>
        <dbReference type="Proteomes" id="UP001611415"/>
    </source>
</evidence>
<evidence type="ECO:0000313" key="2">
    <source>
        <dbReference type="EMBL" id="MFI2477015.1"/>
    </source>
</evidence>